<evidence type="ECO:0000259" key="3">
    <source>
        <dbReference type="Pfam" id="PF12850"/>
    </source>
</evidence>
<dbReference type="InterPro" id="IPR029052">
    <property type="entry name" value="Metallo-depent_PP-like"/>
</dbReference>
<dbReference type="EMBL" id="CP000776">
    <property type="protein sequence ID" value="ABS52311.1"/>
    <property type="molecule type" value="Genomic_DNA"/>
</dbReference>
<dbReference type="HOGENOM" id="CLU_063749_4_0_7"/>
<dbReference type="PANTHER" id="PTHR43165:SF1">
    <property type="entry name" value="PHOSPHODIESTERASE MJ0936"/>
    <property type="match status" value="1"/>
</dbReference>
<gene>
    <name evidence="4" type="ordered locus">CHAB381_1550</name>
</gene>
<evidence type="ECO:0000313" key="5">
    <source>
        <dbReference type="Proteomes" id="UP000002407"/>
    </source>
</evidence>
<dbReference type="InterPro" id="IPR053193">
    <property type="entry name" value="MetalloPDE_YfcE-like"/>
</dbReference>
<dbReference type="Proteomes" id="UP000002407">
    <property type="component" value="Chromosome"/>
</dbReference>
<dbReference type="GO" id="GO:0046872">
    <property type="term" value="F:metal ion binding"/>
    <property type="evidence" value="ECO:0007669"/>
    <property type="project" value="UniProtKB-KW"/>
</dbReference>
<dbReference type="CDD" id="cd00841">
    <property type="entry name" value="MPP_YfcE"/>
    <property type="match status" value="1"/>
</dbReference>
<dbReference type="GO" id="GO:0016787">
    <property type="term" value="F:hydrolase activity"/>
    <property type="evidence" value="ECO:0007669"/>
    <property type="project" value="UniProtKB-UniRule"/>
</dbReference>
<evidence type="ECO:0000313" key="4">
    <source>
        <dbReference type="EMBL" id="ABS52311.1"/>
    </source>
</evidence>
<comment type="similarity">
    <text evidence="1 2">Belongs to the metallophosphoesterase superfamily. YfcE family.</text>
</comment>
<dbReference type="KEGG" id="cha:CHAB381_1550"/>
<keyword evidence="5" id="KW-1185">Reference proteome</keyword>
<dbReference type="NCBIfam" id="TIGR00040">
    <property type="entry name" value="yfcE"/>
    <property type="match status" value="1"/>
</dbReference>
<dbReference type="InterPro" id="IPR000979">
    <property type="entry name" value="Phosphodiesterase_MJ0936/Vps29"/>
</dbReference>
<dbReference type="Gene3D" id="3.60.21.10">
    <property type="match status" value="1"/>
</dbReference>
<dbReference type="eggNOG" id="COG0622">
    <property type="taxonomic scope" value="Bacteria"/>
</dbReference>
<dbReference type="AlphaFoldDB" id="A7I3J0"/>
<proteinExistence type="inferred from homology"/>
<sequence>MIKIGVISDSHHKSDVAGSAINYLLNKKADLIIHAGDIVEISTLKALKNSKIPYVAVFGNNDNALKDYAKSFKIFKEPKIFNFKGLKIRLMHYPYYIKNDADIVIYGHTHYFAALKSDSSLILNPGEICGRKKPLYEFAIIEIYHDIGALGDNSVLKFNVIKVQSKILKSPIWQEFSVEI</sequence>
<accession>A7I3J0</accession>
<dbReference type="InterPro" id="IPR041802">
    <property type="entry name" value="MPP_YfcE"/>
</dbReference>
<name>A7I3J0_CAMHC</name>
<dbReference type="PANTHER" id="PTHR43165">
    <property type="entry name" value="METALLOPHOSPHOESTERASE"/>
    <property type="match status" value="1"/>
</dbReference>
<dbReference type="InterPro" id="IPR024654">
    <property type="entry name" value="Calcineurin-like_PHP_lpxH"/>
</dbReference>
<organism evidence="4 5">
    <name type="scientific">Campylobacter hominis (strain ATCC BAA-381 / DSM 21671 / CCUG 45161 / LMG 19568 / NCTC 13146 / CH001A)</name>
    <dbReference type="NCBI Taxonomy" id="360107"/>
    <lineage>
        <taxon>Bacteria</taxon>
        <taxon>Pseudomonadati</taxon>
        <taxon>Campylobacterota</taxon>
        <taxon>Epsilonproteobacteria</taxon>
        <taxon>Campylobacterales</taxon>
        <taxon>Campylobacteraceae</taxon>
        <taxon>Campylobacter</taxon>
    </lineage>
</organism>
<dbReference type="STRING" id="360107.CHAB381_1550"/>
<dbReference type="RefSeq" id="WP_012109386.1">
    <property type="nucleotide sequence ID" value="NC_009714.1"/>
</dbReference>
<dbReference type="Pfam" id="PF12850">
    <property type="entry name" value="Metallophos_2"/>
    <property type="match status" value="1"/>
</dbReference>
<reference evidence="5" key="1">
    <citation type="submission" date="2007-07" db="EMBL/GenBank/DDBJ databases">
        <title>Complete genome sequence of Campylobacter hominis ATCC BAA-381, a commensal isolated from the human gastrointestinal tract.</title>
        <authorList>
            <person name="Fouts D.E."/>
            <person name="Mongodin E.F."/>
            <person name="Puiu D."/>
            <person name="Sebastian Y."/>
            <person name="Miller W.G."/>
            <person name="Mandrell R.E."/>
            <person name="Nelson K.E."/>
        </authorList>
    </citation>
    <scope>NUCLEOTIDE SEQUENCE [LARGE SCALE GENOMIC DNA]</scope>
    <source>
        <strain evidence="5">ATCC BAA-381 / LMG 19568 / NCTC 13146 / CH001A</strain>
    </source>
</reference>
<evidence type="ECO:0000256" key="1">
    <source>
        <dbReference type="ARBA" id="ARBA00008950"/>
    </source>
</evidence>
<dbReference type="EC" id="3.1.4.-" evidence="2"/>
<evidence type="ECO:0000256" key="2">
    <source>
        <dbReference type="RuleBase" id="RU362039"/>
    </source>
</evidence>
<protein>
    <recommendedName>
        <fullName evidence="2">Phosphoesterase</fullName>
        <ecNumber evidence="2">3.1.4.-</ecNumber>
    </recommendedName>
</protein>
<dbReference type="SUPFAM" id="SSF56300">
    <property type="entry name" value="Metallo-dependent phosphatases"/>
    <property type="match status" value="1"/>
</dbReference>
<keyword evidence="2" id="KW-0479">Metal-binding</keyword>
<feature type="domain" description="Calcineurin-like phosphoesterase" evidence="3">
    <location>
        <begin position="3"/>
        <end position="143"/>
    </location>
</feature>
<comment type="cofactor">
    <cofactor evidence="2">
        <name>a divalent metal cation</name>
        <dbReference type="ChEBI" id="CHEBI:60240"/>
    </cofactor>
</comment>
<dbReference type="OrthoDB" id="9785951at2"/>